<comment type="caution">
    <text evidence="2">The sequence shown here is derived from an EMBL/GenBank/DDBJ whole genome shotgun (WGS) entry which is preliminary data.</text>
</comment>
<dbReference type="Pfam" id="PF18029">
    <property type="entry name" value="Glyoxalase_6"/>
    <property type="match status" value="2"/>
</dbReference>
<evidence type="ECO:0000313" key="3">
    <source>
        <dbReference type="Proteomes" id="UP000629619"/>
    </source>
</evidence>
<evidence type="ECO:0000259" key="1">
    <source>
        <dbReference type="Pfam" id="PF18029"/>
    </source>
</evidence>
<proteinExistence type="predicted"/>
<accession>A0A919KBI5</accession>
<dbReference type="Gene3D" id="3.10.180.10">
    <property type="entry name" value="2,3-Dihydroxybiphenyl 1,2-Dioxygenase, domain 1"/>
    <property type="match status" value="2"/>
</dbReference>
<dbReference type="PANTHER" id="PTHR35908:SF1">
    <property type="entry name" value="CONSERVED PROTEIN"/>
    <property type="match status" value="1"/>
</dbReference>
<gene>
    <name evidence="2" type="ORF">Asi03nite_00140</name>
</gene>
<evidence type="ECO:0000313" key="2">
    <source>
        <dbReference type="EMBL" id="GIF02476.1"/>
    </source>
</evidence>
<reference evidence="2" key="1">
    <citation type="submission" date="2021-01" db="EMBL/GenBank/DDBJ databases">
        <title>Whole genome shotgun sequence of Actinoplanes siamensis NBRC 109076.</title>
        <authorList>
            <person name="Komaki H."/>
            <person name="Tamura T."/>
        </authorList>
    </citation>
    <scope>NUCLEOTIDE SEQUENCE</scope>
    <source>
        <strain evidence="2">NBRC 109076</strain>
    </source>
</reference>
<keyword evidence="3" id="KW-1185">Reference proteome</keyword>
<name>A0A919KBI5_9ACTN</name>
<dbReference type="EMBL" id="BOMW01000001">
    <property type="protein sequence ID" value="GIF02476.1"/>
    <property type="molecule type" value="Genomic_DNA"/>
</dbReference>
<feature type="domain" description="Glyoxalase-like" evidence="1">
    <location>
        <begin position="15"/>
        <end position="107"/>
    </location>
</feature>
<dbReference type="InterPro" id="IPR041581">
    <property type="entry name" value="Glyoxalase_6"/>
</dbReference>
<protein>
    <recommendedName>
        <fullName evidence="1">Glyoxalase-like domain-containing protein</fullName>
    </recommendedName>
</protein>
<dbReference type="PANTHER" id="PTHR35908">
    <property type="entry name" value="HYPOTHETICAL FUSION PROTEIN"/>
    <property type="match status" value="1"/>
</dbReference>
<dbReference type="InterPro" id="IPR029068">
    <property type="entry name" value="Glyas_Bleomycin-R_OHBP_Dase"/>
</dbReference>
<dbReference type="AlphaFoldDB" id="A0A919KBI5"/>
<dbReference type="Proteomes" id="UP000629619">
    <property type="component" value="Unassembled WGS sequence"/>
</dbReference>
<sequence>MRVRWVTGFLDTPPADASVAERFWLAVTGTTLSVRRGDGTFATLQPPSGDATLRVQVVGDPPARGHLDLHVDDPFEAAGALRGAAQVWRDDEIVVLRSPAGIVFCLVAWKGERTAPGGAARVADQLCLDIPAGSYAAETAFWRAVTGWEHDPVPDAPQFERLLAPAPIPMRLLLQRIDAGPPGVHVDLACADVPAEVARHEQLGATVVRRVPGAWTTLRDPAGREYCVTARPPAR</sequence>
<feature type="domain" description="Glyoxalase-like" evidence="1">
    <location>
        <begin position="126"/>
        <end position="229"/>
    </location>
</feature>
<organism evidence="2 3">
    <name type="scientific">Actinoplanes siamensis</name>
    <dbReference type="NCBI Taxonomy" id="1223317"/>
    <lineage>
        <taxon>Bacteria</taxon>
        <taxon>Bacillati</taxon>
        <taxon>Actinomycetota</taxon>
        <taxon>Actinomycetes</taxon>
        <taxon>Micromonosporales</taxon>
        <taxon>Micromonosporaceae</taxon>
        <taxon>Actinoplanes</taxon>
    </lineage>
</organism>
<dbReference type="RefSeq" id="WP_203675917.1">
    <property type="nucleotide sequence ID" value="NZ_BOMW01000001.1"/>
</dbReference>
<dbReference type="SUPFAM" id="SSF54593">
    <property type="entry name" value="Glyoxalase/Bleomycin resistance protein/Dihydroxybiphenyl dioxygenase"/>
    <property type="match status" value="2"/>
</dbReference>